<comment type="caution">
    <text evidence="1">The sequence shown here is derived from an EMBL/GenBank/DDBJ whole genome shotgun (WGS) entry which is preliminary data.</text>
</comment>
<protein>
    <submittedName>
        <fullName evidence="1">Uncharacterized protein</fullName>
    </submittedName>
</protein>
<dbReference type="OrthoDB" id="2507040at2759"/>
<name>A0A0L6US76_9BASI</name>
<dbReference type="STRING" id="27349.A0A0L6US76"/>
<dbReference type="AlphaFoldDB" id="A0A0L6US76"/>
<evidence type="ECO:0000313" key="1">
    <source>
        <dbReference type="EMBL" id="KNZ51386.1"/>
    </source>
</evidence>
<sequence>MAYLEAANIDYVVTKPMPEKPPDSWKADNKFVCAFITQTVYSSNLCHVCEHRRDAFHIWEALSRTYQDSSTRSRVYWIRKLLLTKMENNNML</sequence>
<dbReference type="VEuPathDB" id="FungiDB:VP01_3975g1"/>
<evidence type="ECO:0000313" key="2">
    <source>
        <dbReference type="Proteomes" id="UP000037035"/>
    </source>
</evidence>
<dbReference type="Proteomes" id="UP000037035">
    <property type="component" value="Unassembled WGS sequence"/>
</dbReference>
<gene>
    <name evidence="1" type="ORF">VP01_3975g1</name>
</gene>
<dbReference type="Pfam" id="PF14223">
    <property type="entry name" value="Retrotran_gag_2"/>
    <property type="match status" value="1"/>
</dbReference>
<reference evidence="1 2" key="1">
    <citation type="submission" date="2015-08" db="EMBL/GenBank/DDBJ databases">
        <title>Next Generation Sequencing and Analysis of the Genome of Puccinia sorghi L Schw, the Causal Agent of Maize Common Rust.</title>
        <authorList>
            <person name="Rochi L."/>
            <person name="Burguener G."/>
            <person name="Darino M."/>
            <person name="Turjanski A."/>
            <person name="Kreff E."/>
            <person name="Dieguez M.J."/>
            <person name="Sacco F."/>
        </authorList>
    </citation>
    <scope>NUCLEOTIDE SEQUENCE [LARGE SCALE GENOMIC DNA]</scope>
    <source>
        <strain evidence="1 2">RO10H11247</strain>
    </source>
</reference>
<organism evidence="1 2">
    <name type="scientific">Puccinia sorghi</name>
    <dbReference type="NCBI Taxonomy" id="27349"/>
    <lineage>
        <taxon>Eukaryota</taxon>
        <taxon>Fungi</taxon>
        <taxon>Dikarya</taxon>
        <taxon>Basidiomycota</taxon>
        <taxon>Pucciniomycotina</taxon>
        <taxon>Pucciniomycetes</taxon>
        <taxon>Pucciniales</taxon>
        <taxon>Pucciniaceae</taxon>
        <taxon>Puccinia</taxon>
    </lineage>
</organism>
<proteinExistence type="predicted"/>
<accession>A0A0L6US76</accession>
<keyword evidence="2" id="KW-1185">Reference proteome</keyword>
<dbReference type="EMBL" id="LAVV01009029">
    <property type="protein sequence ID" value="KNZ51386.1"/>
    <property type="molecule type" value="Genomic_DNA"/>
</dbReference>